<keyword evidence="3 11" id="KW-0479">Metal-binding</keyword>
<dbReference type="AlphaFoldDB" id="C5LFD1"/>
<dbReference type="OMA" id="HMAFTTI"/>
<evidence type="ECO:0000256" key="7">
    <source>
        <dbReference type="ARBA" id="ARBA00023015"/>
    </source>
</evidence>
<dbReference type="GO" id="GO:0006355">
    <property type="term" value="P:regulation of DNA-templated transcription"/>
    <property type="evidence" value="ECO:0007669"/>
    <property type="project" value="InterPro"/>
</dbReference>
<keyword evidence="5 11" id="KW-0863">Zinc-finger</keyword>
<feature type="region of interest" description="Disordered" evidence="12">
    <location>
        <begin position="217"/>
        <end position="237"/>
    </location>
</feature>
<feature type="compositionally biased region" description="Polar residues" evidence="12">
    <location>
        <begin position="370"/>
        <end position="383"/>
    </location>
</feature>
<dbReference type="InterPro" id="IPR004600">
    <property type="entry name" value="TFIIH_Tfb4/GTF2H3"/>
</dbReference>
<evidence type="ECO:0000256" key="3">
    <source>
        <dbReference type="ARBA" id="ARBA00022723"/>
    </source>
</evidence>
<proteinExistence type="inferred from homology"/>
<dbReference type="PANTHER" id="PTHR12831">
    <property type="entry name" value="TRANSCRIPTION INITIATION FACTOR IIH TFIIH , POLYPEPTIDE 3-RELATED"/>
    <property type="match status" value="1"/>
</dbReference>
<evidence type="ECO:0000256" key="10">
    <source>
        <dbReference type="ARBA" id="ARBA00023242"/>
    </source>
</evidence>
<name>C5LFD1_PERM5</name>
<evidence type="ECO:0000256" key="6">
    <source>
        <dbReference type="ARBA" id="ARBA00022833"/>
    </source>
</evidence>
<dbReference type="Proteomes" id="UP000007800">
    <property type="component" value="Unassembled WGS sequence"/>
</dbReference>
<evidence type="ECO:0000256" key="12">
    <source>
        <dbReference type="SAM" id="MobiDB-lite"/>
    </source>
</evidence>
<keyword evidence="8 11" id="KW-0804">Transcription</keyword>
<keyword evidence="10 11" id="KW-0539">Nucleus</keyword>
<evidence type="ECO:0000256" key="1">
    <source>
        <dbReference type="ARBA" id="ARBA00004123"/>
    </source>
</evidence>
<evidence type="ECO:0000256" key="5">
    <source>
        <dbReference type="ARBA" id="ARBA00022771"/>
    </source>
</evidence>
<keyword evidence="4 11" id="KW-0227">DNA damage</keyword>
<dbReference type="EMBL" id="GG681431">
    <property type="protein sequence ID" value="EER04563.1"/>
    <property type="molecule type" value="Genomic_DNA"/>
</dbReference>
<feature type="region of interest" description="Disordered" evidence="12">
    <location>
        <begin position="344"/>
        <end position="383"/>
    </location>
</feature>
<evidence type="ECO:0000256" key="11">
    <source>
        <dbReference type="RuleBase" id="RU368090"/>
    </source>
</evidence>
<gene>
    <name evidence="13" type="ORF">Pmar_PMAR014964</name>
</gene>
<evidence type="ECO:0000256" key="4">
    <source>
        <dbReference type="ARBA" id="ARBA00022763"/>
    </source>
</evidence>
<comment type="subcellular location">
    <subcellularLocation>
        <location evidence="1 11">Nucleus</location>
    </subcellularLocation>
</comment>
<keyword evidence="6 11" id="KW-0862">Zinc</keyword>
<protein>
    <submittedName>
        <fullName evidence="13">Uncharacterized protein</fullName>
    </submittedName>
</protein>
<feature type="compositionally biased region" description="Low complexity" evidence="12">
    <location>
        <begin position="220"/>
        <end position="237"/>
    </location>
</feature>
<evidence type="ECO:0000313" key="14">
    <source>
        <dbReference type="Proteomes" id="UP000007800"/>
    </source>
</evidence>
<keyword evidence="14" id="KW-1185">Reference proteome</keyword>
<accession>C5LFD1</accession>
<dbReference type="OrthoDB" id="17307at2759"/>
<organism evidence="14">
    <name type="scientific">Perkinsus marinus (strain ATCC 50983 / TXsc)</name>
    <dbReference type="NCBI Taxonomy" id="423536"/>
    <lineage>
        <taxon>Eukaryota</taxon>
        <taxon>Sar</taxon>
        <taxon>Alveolata</taxon>
        <taxon>Perkinsozoa</taxon>
        <taxon>Perkinsea</taxon>
        <taxon>Perkinsida</taxon>
        <taxon>Perkinsidae</taxon>
        <taxon>Perkinsus</taxon>
    </lineage>
</organism>
<dbReference type="Gene3D" id="3.40.50.410">
    <property type="entry name" value="von Willebrand factor, type A domain"/>
    <property type="match status" value="1"/>
</dbReference>
<dbReference type="InterPro" id="IPR036465">
    <property type="entry name" value="vWFA_dom_sf"/>
</dbReference>
<dbReference type="GO" id="GO:0008270">
    <property type="term" value="F:zinc ion binding"/>
    <property type="evidence" value="ECO:0007669"/>
    <property type="project" value="UniProtKB-KW"/>
</dbReference>
<dbReference type="GO" id="GO:0005675">
    <property type="term" value="C:transcription factor TFIIH holo complex"/>
    <property type="evidence" value="ECO:0007669"/>
    <property type="project" value="UniProtKB-UniRule"/>
</dbReference>
<dbReference type="Pfam" id="PF03850">
    <property type="entry name" value="Tfb4"/>
    <property type="match status" value="2"/>
</dbReference>
<dbReference type="GeneID" id="9037533"/>
<evidence type="ECO:0000313" key="13">
    <source>
        <dbReference type="EMBL" id="EER04563.1"/>
    </source>
</evidence>
<dbReference type="GO" id="GO:0006289">
    <property type="term" value="P:nucleotide-excision repair"/>
    <property type="evidence" value="ECO:0007669"/>
    <property type="project" value="UniProtKB-UniRule"/>
</dbReference>
<dbReference type="FunCoup" id="C5LFD1">
    <property type="interactions" value="960"/>
</dbReference>
<dbReference type="RefSeq" id="XP_002772747.1">
    <property type="nucleotide sequence ID" value="XM_002772701.1"/>
</dbReference>
<comment type="similarity">
    <text evidence="2 11">Belongs to the TFB4 family.</text>
</comment>
<evidence type="ECO:0000256" key="9">
    <source>
        <dbReference type="ARBA" id="ARBA00023204"/>
    </source>
</evidence>
<evidence type="ECO:0000256" key="2">
    <source>
        <dbReference type="ARBA" id="ARBA00005273"/>
    </source>
</evidence>
<evidence type="ECO:0000256" key="8">
    <source>
        <dbReference type="ARBA" id="ARBA00023163"/>
    </source>
</evidence>
<sequence>MVEGFSSTEEAATGSRAAGEVDIKTTDLVAIVLDLNPWVWSSYSLASFKVEAPPSEKAMQEKAAGAVTLEALFSALLLTVGAISAASTSGDSLGVCIVGVSPTKAKILLKGSWPEMDRTALWEAMVGFIKASVKERSRPSTTTTSSSLIAAGLSLALCYLNKHLTIPGRARCCIVEAVSVYGEANYASEAVPLANCGWAAQDLRVPIDLCTVCPGRTPQSSSPSNDRSSSSSSNASPTSATLLVQLCEATRGVHIPSKRCSTVGGLFQSLMFHFSVPSLGEREVLKTRPSARLLDMGSLCACHGLPVDRGYVCSVCLCIYCNDSSGVCRKCGARFKRTATSELPLAEQPFERPSGRGTSSHQPPHLRHMTFTTIKKQENGTPT</sequence>
<keyword evidence="7 11" id="KW-0805">Transcription regulation</keyword>
<dbReference type="PANTHER" id="PTHR12831:SF0">
    <property type="entry name" value="GENERAL TRANSCRIPTION FACTOR IIH SUBUNIT 3"/>
    <property type="match status" value="1"/>
</dbReference>
<keyword evidence="9 11" id="KW-0234">DNA repair</keyword>
<dbReference type="InParanoid" id="C5LFD1"/>
<reference evidence="13 14" key="1">
    <citation type="submission" date="2008-07" db="EMBL/GenBank/DDBJ databases">
        <authorList>
            <person name="El-Sayed N."/>
            <person name="Caler E."/>
            <person name="Inman J."/>
            <person name="Amedeo P."/>
            <person name="Hass B."/>
            <person name="Wortman J."/>
        </authorList>
    </citation>
    <scope>NUCLEOTIDE SEQUENCE [LARGE SCALE GENOMIC DNA]</scope>
    <source>
        <strain evidence="14">ATCC 50983 / TXsc</strain>
    </source>
</reference>
<dbReference type="GO" id="GO:0000439">
    <property type="term" value="C:transcription factor TFIIH core complex"/>
    <property type="evidence" value="ECO:0007669"/>
    <property type="project" value="UniProtKB-UniRule"/>
</dbReference>